<reference evidence="6" key="1">
    <citation type="submission" date="2017-12" db="EMBL/GenBank/DDBJ databases">
        <title>Draft genome sequence of Telmatospirillum siberiense 26-4b1T, an acidotolerant peatland alphaproteobacterium potentially involved in sulfur cycling.</title>
        <authorList>
            <person name="Hausmann B."/>
            <person name="Pjevac P."/>
            <person name="Schreck K."/>
            <person name="Herbold C.W."/>
            <person name="Daims H."/>
            <person name="Wagner M."/>
            <person name="Pester M."/>
            <person name="Loy A."/>
        </authorList>
    </citation>
    <scope>NUCLEOTIDE SEQUENCE [LARGE SCALE GENOMIC DNA]</scope>
    <source>
        <strain evidence="6">26-4b1</strain>
    </source>
</reference>
<dbReference type="SMART" id="SM00965">
    <property type="entry name" value="STN"/>
    <property type="match status" value="1"/>
</dbReference>
<dbReference type="Gene3D" id="3.55.50.30">
    <property type="match status" value="1"/>
</dbReference>
<dbReference type="EMBL" id="PIUM01000010">
    <property type="protein sequence ID" value="PKU24629.1"/>
    <property type="molecule type" value="Genomic_DNA"/>
</dbReference>
<dbReference type="AlphaFoldDB" id="A0A2N3PW50"/>
<evidence type="ECO:0000259" key="4">
    <source>
        <dbReference type="SMART" id="SM00965"/>
    </source>
</evidence>
<proteinExistence type="predicted"/>
<dbReference type="Pfam" id="PF07660">
    <property type="entry name" value="STN"/>
    <property type="match status" value="1"/>
</dbReference>
<keyword evidence="1" id="KW-0813">Transport</keyword>
<dbReference type="SUPFAM" id="SSF74653">
    <property type="entry name" value="TolA/TonB C-terminal domain"/>
    <property type="match status" value="1"/>
</dbReference>
<dbReference type="Pfam" id="PF13103">
    <property type="entry name" value="TonB_2"/>
    <property type="match status" value="1"/>
</dbReference>
<evidence type="ECO:0000313" key="6">
    <source>
        <dbReference type="Proteomes" id="UP000233293"/>
    </source>
</evidence>
<feature type="domain" description="Secretin/TonB short N-terminal" evidence="4">
    <location>
        <begin position="85"/>
        <end position="136"/>
    </location>
</feature>
<organism evidence="5 6">
    <name type="scientific">Telmatospirillum siberiense</name>
    <dbReference type="NCBI Taxonomy" id="382514"/>
    <lineage>
        <taxon>Bacteria</taxon>
        <taxon>Pseudomonadati</taxon>
        <taxon>Pseudomonadota</taxon>
        <taxon>Alphaproteobacteria</taxon>
        <taxon>Rhodospirillales</taxon>
        <taxon>Rhodospirillaceae</taxon>
        <taxon>Telmatospirillum</taxon>
    </lineage>
</organism>
<sequence>MEPRYLTADGGIIKLSWWHLGRFFWAFCLPLESASIAAAAFAENNADALGERQGRKGGAEGQISFDLPAQPLASALEQYSVVSGLQVVYDGTLAEGHESTPVKGNFSPEVALRILLDGTGLSPRYMATDGFVLVPARPDPAADTVSAAAGAQYYGRIQSRLEGALCANDRTRSGGYRIALGIWIAPSGVITRSALLGSSGDTSLDAVIDRMTRGLVIGAPPPPGFAQPVTLLVTPELMRDCQAVQGEGAQP</sequence>
<keyword evidence="2" id="KW-0472">Membrane</keyword>
<dbReference type="GO" id="GO:0019867">
    <property type="term" value="C:outer membrane"/>
    <property type="evidence" value="ECO:0007669"/>
    <property type="project" value="InterPro"/>
</dbReference>
<keyword evidence="3" id="KW-0998">Cell outer membrane</keyword>
<evidence type="ECO:0000256" key="1">
    <source>
        <dbReference type="ARBA" id="ARBA00022448"/>
    </source>
</evidence>
<accession>A0A2N3PW50</accession>
<name>A0A2N3PW50_9PROT</name>
<comment type="caution">
    <text evidence="5">The sequence shown here is derived from an EMBL/GenBank/DDBJ whole genome shotgun (WGS) entry which is preliminary data.</text>
</comment>
<gene>
    <name evidence="5" type="ORF">CWS72_11075</name>
</gene>
<dbReference type="InterPro" id="IPR011662">
    <property type="entry name" value="Secretin/TonB_short_N"/>
</dbReference>
<keyword evidence="6" id="KW-1185">Reference proteome</keyword>
<evidence type="ECO:0000313" key="5">
    <source>
        <dbReference type="EMBL" id="PKU24629.1"/>
    </source>
</evidence>
<evidence type="ECO:0000256" key="2">
    <source>
        <dbReference type="ARBA" id="ARBA00023136"/>
    </source>
</evidence>
<dbReference type="Proteomes" id="UP000233293">
    <property type="component" value="Unassembled WGS sequence"/>
</dbReference>
<evidence type="ECO:0000256" key="3">
    <source>
        <dbReference type="ARBA" id="ARBA00023237"/>
    </source>
</evidence>
<protein>
    <submittedName>
        <fullName evidence="5">Energy transducer TonB</fullName>
    </submittedName>
</protein>